<proteinExistence type="predicted"/>
<dbReference type="InterPro" id="IPR027417">
    <property type="entry name" value="P-loop_NTPase"/>
</dbReference>
<dbReference type="Gene3D" id="3.40.50.300">
    <property type="entry name" value="P-loop containing nucleotide triphosphate hydrolases"/>
    <property type="match status" value="1"/>
</dbReference>
<dbReference type="EMBL" id="UFSZ01000001">
    <property type="protein sequence ID" value="SUV17041.1"/>
    <property type="molecule type" value="Genomic_DNA"/>
</dbReference>
<evidence type="ECO:0000313" key="2">
    <source>
        <dbReference type="EMBL" id="SUV17041.1"/>
    </source>
</evidence>
<dbReference type="InterPro" id="IPR035412">
    <property type="entry name" value="Terminase_L_N"/>
</dbReference>
<gene>
    <name evidence="2" type="primary">yqaT</name>
    <name evidence="2" type="ORF">NCTC10338_02128</name>
</gene>
<dbReference type="NCBIfam" id="TIGR01547">
    <property type="entry name" value="phage_term_2"/>
    <property type="match status" value="1"/>
</dbReference>
<dbReference type="InterPro" id="IPR052380">
    <property type="entry name" value="Viral_DNA_packaging_terminase"/>
</dbReference>
<sequence length="146" mass="17057">MTLLIEKEVYPHFETLLFDWRCKTQLLEGGCGSSKSYHAALKMIFKLLEEKRTALVVREVYDTHRESMFSLFSEIIEDLGLGVSMKISSSLMTVKFPNGSKIIFRGMDKPEKLKSINNISLIWLEECSERHYKKFEYRDSAKFTSR</sequence>
<dbReference type="InterPro" id="IPR006437">
    <property type="entry name" value="Phage_terminase_lsu"/>
</dbReference>
<evidence type="ECO:0000313" key="3">
    <source>
        <dbReference type="Proteomes" id="UP000255295"/>
    </source>
</evidence>
<dbReference type="PANTHER" id="PTHR39184:SF1">
    <property type="entry name" value="PBSX PHAGE TERMINASE LARGE SUBUNIT"/>
    <property type="match status" value="1"/>
</dbReference>
<name>A0AAJ5D9Y5_LYSSH</name>
<dbReference type="Pfam" id="PF04466">
    <property type="entry name" value="Terminase_3"/>
    <property type="match status" value="1"/>
</dbReference>
<evidence type="ECO:0000259" key="1">
    <source>
        <dbReference type="Pfam" id="PF04466"/>
    </source>
</evidence>
<dbReference type="Proteomes" id="UP000255295">
    <property type="component" value="Unassembled WGS sequence"/>
</dbReference>
<protein>
    <submittedName>
        <fullName evidence="2">Phage terminase, large subunit</fullName>
    </submittedName>
</protein>
<dbReference type="AlphaFoldDB" id="A0AAJ5D9Y5"/>
<dbReference type="PANTHER" id="PTHR39184">
    <property type="match status" value="1"/>
</dbReference>
<reference evidence="2 3" key="1">
    <citation type="submission" date="2018-06" db="EMBL/GenBank/DDBJ databases">
        <authorList>
            <consortium name="Pathogen Informatics"/>
            <person name="Doyle S."/>
        </authorList>
    </citation>
    <scope>NUCLEOTIDE SEQUENCE [LARGE SCALE GENOMIC DNA]</scope>
    <source>
        <strain evidence="2 3">NCTC10338</strain>
    </source>
</reference>
<organism evidence="2 3">
    <name type="scientific">Lysinibacillus sphaericus</name>
    <name type="common">Bacillus sphaericus</name>
    <dbReference type="NCBI Taxonomy" id="1421"/>
    <lineage>
        <taxon>Bacteria</taxon>
        <taxon>Bacillati</taxon>
        <taxon>Bacillota</taxon>
        <taxon>Bacilli</taxon>
        <taxon>Bacillales</taxon>
        <taxon>Bacillaceae</taxon>
        <taxon>Lysinibacillus</taxon>
    </lineage>
</organism>
<feature type="domain" description="Phage terminase large subunit N-terminal" evidence="1">
    <location>
        <begin position="23"/>
        <end position="136"/>
    </location>
</feature>
<accession>A0AAJ5D9Y5</accession>
<comment type="caution">
    <text evidence="2">The sequence shown here is derived from an EMBL/GenBank/DDBJ whole genome shotgun (WGS) entry which is preliminary data.</text>
</comment>